<name>A0A1F5PE14_9BACT</name>
<dbReference type="InterPro" id="IPR006009">
    <property type="entry name" value="GlcNAc_MurG"/>
</dbReference>
<dbReference type="UniPathway" id="UPA00219"/>
<dbReference type="SUPFAM" id="SSF53756">
    <property type="entry name" value="UDP-Glycosyltransferase/glycogen phosphorylase"/>
    <property type="match status" value="1"/>
</dbReference>
<dbReference type="GO" id="GO:0071555">
    <property type="term" value="P:cell wall organization"/>
    <property type="evidence" value="ECO:0007669"/>
    <property type="project" value="UniProtKB-KW"/>
</dbReference>
<comment type="subcellular location">
    <subcellularLocation>
        <location evidence="10">Cell membrane</location>
        <topology evidence="10">Peripheral membrane protein</topology>
        <orientation evidence="10">Cytoplasmic side</orientation>
    </subcellularLocation>
</comment>
<keyword evidence="7 10" id="KW-0472">Membrane</keyword>
<comment type="similarity">
    <text evidence="10">Belongs to the glycosyltransferase 28 family. MurG subfamily.</text>
</comment>
<dbReference type="Pfam" id="PF04101">
    <property type="entry name" value="Glyco_tran_28_C"/>
    <property type="match status" value="1"/>
</dbReference>
<feature type="binding site" evidence="10">
    <location>
        <position position="180"/>
    </location>
    <ligand>
        <name>UDP-N-acetyl-alpha-D-glucosamine</name>
        <dbReference type="ChEBI" id="CHEBI:57705"/>
    </ligand>
</feature>
<comment type="function">
    <text evidence="10">Cell wall formation. Catalyzes the transfer of a GlcNAc subunit on undecaprenyl-pyrophosphoryl-MurNAc-pentapeptide (lipid intermediate I) to form undecaprenyl-pyrophosphoryl-MurNAc-(pentapeptide)GlcNAc (lipid intermediate II).</text>
</comment>
<accession>A0A1F5PE14</accession>
<dbReference type="EMBL" id="MFEO01000037">
    <property type="protein sequence ID" value="OGE88196.1"/>
    <property type="molecule type" value="Genomic_DNA"/>
</dbReference>
<dbReference type="GO" id="GO:0009252">
    <property type="term" value="P:peptidoglycan biosynthetic process"/>
    <property type="evidence" value="ECO:0007669"/>
    <property type="project" value="UniProtKB-UniRule"/>
</dbReference>
<keyword evidence="8 10" id="KW-0131">Cell cycle</keyword>
<sequence length="367" mass="40817">MKSSSKLVVLVGGGSGGPVTPLLAVAEQIRIEDPRVVFAYFGTGLPFESDLLDENKIPSYVIPSGKLRRYFDLRNISDVFKVIFGFFKARSLLVRLRARVVFSAGSYVSVPVAYAAASLGIPAVAHQQDFLPALSNRLIFPVVRNLTVSLEESALGFSGSVGLWKSKSAKKIILCGNPVRKSFTSSVRINRDENKTQKSDYPTLLVLGGGGGSEFINRLVIQSIPELARHYEVIHLSGQQRNMEAETSYNYKRMPYLIKEFPDLLRRADVVVSRAGFSTISEIAACKKLAIIIPMPDSHQIANAEYLDRKKMAFIARQEELSPLVFIELLRRLKYDLGLQKQFQTNIGRLFQPEAAKNVAEVILKHL</sequence>
<evidence type="ECO:0000256" key="6">
    <source>
        <dbReference type="ARBA" id="ARBA00022984"/>
    </source>
</evidence>
<dbReference type="AlphaFoldDB" id="A0A1F5PE14"/>
<keyword evidence="3 10" id="KW-0328">Glycosyltransferase</keyword>
<gene>
    <name evidence="10" type="primary">murG</name>
    <name evidence="13" type="ORF">A2722_04675</name>
</gene>
<keyword evidence="1 10" id="KW-1003">Cell membrane</keyword>
<feature type="binding site" evidence="10">
    <location>
        <position position="258"/>
    </location>
    <ligand>
        <name>UDP-N-acetyl-alpha-D-glucosamine</name>
        <dbReference type="ChEBI" id="CHEBI:57705"/>
    </ligand>
</feature>
<evidence type="ECO:0000256" key="2">
    <source>
        <dbReference type="ARBA" id="ARBA00022618"/>
    </source>
</evidence>
<evidence type="ECO:0000256" key="7">
    <source>
        <dbReference type="ARBA" id="ARBA00023136"/>
    </source>
</evidence>
<comment type="pathway">
    <text evidence="10">Cell wall biogenesis; peptidoglycan biosynthesis.</text>
</comment>
<dbReference type="Pfam" id="PF03033">
    <property type="entry name" value="Glyco_transf_28"/>
    <property type="match status" value="1"/>
</dbReference>
<keyword evidence="9 10" id="KW-0961">Cell wall biogenesis/degradation</keyword>
<dbReference type="STRING" id="1817828.A2722_04675"/>
<feature type="domain" description="Glycosyl transferase family 28 C-terminal" evidence="12">
    <location>
        <begin position="203"/>
        <end position="334"/>
    </location>
</feature>
<feature type="binding site" evidence="10">
    <location>
        <begin position="15"/>
        <end position="17"/>
    </location>
    <ligand>
        <name>UDP-N-acetyl-alpha-D-glucosamine</name>
        <dbReference type="ChEBI" id="CHEBI:57705"/>
    </ligand>
</feature>
<evidence type="ECO:0000256" key="8">
    <source>
        <dbReference type="ARBA" id="ARBA00023306"/>
    </source>
</evidence>
<dbReference type="GO" id="GO:0050511">
    <property type="term" value="F:undecaprenyldiphospho-muramoylpentapeptide beta-N-acetylglucosaminyltransferase activity"/>
    <property type="evidence" value="ECO:0007669"/>
    <property type="project" value="UniProtKB-UniRule"/>
</dbReference>
<evidence type="ECO:0000256" key="1">
    <source>
        <dbReference type="ARBA" id="ARBA00022475"/>
    </source>
</evidence>
<keyword evidence="4 10" id="KW-0808">Transferase</keyword>
<comment type="catalytic activity">
    <reaction evidence="10">
        <text>di-trans,octa-cis-undecaprenyl diphospho-N-acetyl-alpha-D-muramoyl-L-alanyl-D-glutamyl-meso-2,6-diaminopimeloyl-D-alanyl-D-alanine + UDP-N-acetyl-alpha-D-glucosamine = di-trans,octa-cis-undecaprenyl diphospho-[N-acetyl-alpha-D-glucosaminyl-(1-&gt;4)]-N-acetyl-alpha-D-muramoyl-L-alanyl-D-glutamyl-meso-2,6-diaminopimeloyl-D-alanyl-D-alanine + UDP + H(+)</text>
        <dbReference type="Rhea" id="RHEA:31227"/>
        <dbReference type="ChEBI" id="CHEBI:15378"/>
        <dbReference type="ChEBI" id="CHEBI:57705"/>
        <dbReference type="ChEBI" id="CHEBI:58223"/>
        <dbReference type="ChEBI" id="CHEBI:61387"/>
        <dbReference type="ChEBI" id="CHEBI:61388"/>
        <dbReference type="EC" id="2.4.1.227"/>
    </reaction>
</comment>
<dbReference type="GO" id="GO:0051301">
    <property type="term" value="P:cell division"/>
    <property type="evidence" value="ECO:0007669"/>
    <property type="project" value="UniProtKB-KW"/>
</dbReference>
<evidence type="ECO:0000313" key="14">
    <source>
        <dbReference type="Proteomes" id="UP000178377"/>
    </source>
</evidence>
<keyword evidence="6 10" id="KW-0573">Peptidoglycan synthesis</keyword>
<feature type="binding site" evidence="10">
    <location>
        <position position="300"/>
    </location>
    <ligand>
        <name>UDP-N-acetyl-alpha-D-glucosamine</name>
        <dbReference type="ChEBI" id="CHEBI:57705"/>
    </ligand>
</feature>
<evidence type="ECO:0000259" key="11">
    <source>
        <dbReference type="Pfam" id="PF03033"/>
    </source>
</evidence>
<dbReference type="Gene3D" id="3.40.50.2000">
    <property type="entry name" value="Glycogen Phosphorylase B"/>
    <property type="match status" value="2"/>
</dbReference>
<comment type="caution">
    <text evidence="10">Lacks conserved residue(s) required for the propagation of feature annotation.</text>
</comment>
<evidence type="ECO:0000256" key="9">
    <source>
        <dbReference type="ARBA" id="ARBA00023316"/>
    </source>
</evidence>
<dbReference type="InterPro" id="IPR007235">
    <property type="entry name" value="Glyco_trans_28_C"/>
</dbReference>
<dbReference type="PANTHER" id="PTHR21015">
    <property type="entry name" value="UDP-N-ACETYLGLUCOSAMINE--N-ACETYLMURAMYL-(PENTAPEPTIDE) PYROPHOSPHORYL-UNDECAPRENOL N-ACETYLGLUCOSAMINE TRANSFERASE 1"/>
    <property type="match status" value="1"/>
</dbReference>
<evidence type="ECO:0000259" key="12">
    <source>
        <dbReference type="Pfam" id="PF04101"/>
    </source>
</evidence>
<feature type="domain" description="Glycosyltransferase family 28 N-terminal" evidence="11">
    <location>
        <begin position="8"/>
        <end position="139"/>
    </location>
</feature>
<reference evidence="13 14" key="1">
    <citation type="journal article" date="2016" name="Nat. Commun.">
        <title>Thousands of microbial genomes shed light on interconnected biogeochemical processes in an aquifer system.</title>
        <authorList>
            <person name="Anantharaman K."/>
            <person name="Brown C.T."/>
            <person name="Hug L.A."/>
            <person name="Sharon I."/>
            <person name="Castelle C.J."/>
            <person name="Probst A.J."/>
            <person name="Thomas B.C."/>
            <person name="Singh A."/>
            <person name="Wilkins M.J."/>
            <person name="Karaoz U."/>
            <person name="Brodie E.L."/>
            <person name="Williams K.H."/>
            <person name="Hubbard S.S."/>
            <person name="Banfield J.F."/>
        </authorList>
    </citation>
    <scope>NUCLEOTIDE SEQUENCE [LARGE SCALE GENOMIC DNA]</scope>
</reference>
<evidence type="ECO:0000256" key="10">
    <source>
        <dbReference type="HAMAP-Rule" id="MF_00033"/>
    </source>
</evidence>
<dbReference type="Proteomes" id="UP000178377">
    <property type="component" value="Unassembled WGS sequence"/>
</dbReference>
<dbReference type="GO" id="GO:0051991">
    <property type="term" value="F:UDP-N-acetyl-D-glucosamine:N-acetylmuramoyl-L-alanyl-D-glutamyl-meso-2,6-diaminopimelyl-D-alanyl-D-alanine-diphosphoundecaprenol 4-beta-N-acetylglucosaminlytransferase activity"/>
    <property type="evidence" value="ECO:0007669"/>
    <property type="project" value="RHEA"/>
</dbReference>
<dbReference type="GO" id="GO:0008360">
    <property type="term" value="P:regulation of cell shape"/>
    <property type="evidence" value="ECO:0007669"/>
    <property type="project" value="UniProtKB-KW"/>
</dbReference>
<evidence type="ECO:0000256" key="5">
    <source>
        <dbReference type="ARBA" id="ARBA00022960"/>
    </source>
</evidence>
<dbReference type="GO" id="GO:0005886">
    <property type="term" value="C:plasma membrane"/>
    <property type="evidence" value="ECO:0007669"/>
    <property type="project" value="UniProtKB-SubCell"/>
</dbReference>
<proteinExistence type="inferred from homology"/>
<dbReference type="HAMAP" id="MF_00033">
    <property type="entry name" value="MurG"/>
    <property type="match status" value="1"/>
</dbReference>
<dbReference type="EC" id="2.4.1.227" evidence="10"/>
<dbReference type="InterPro" id="IPR004276">
    <property type="entry name" value="GlycoTrans_28_N"/>
</dbReference>
<dbReference type="CDD" id="cd03785">
    <property type="entry name" value="GT28_MurG"/>
    <property type="match status" value="1"/>
</dbReference>
<evidence type="ECO:0000256" key="3">
    <source>
        <dbReference type="ARBA" id="ARBA00022676"/>
    </source>
</evidence>
<evidence type="ECO:0000256" key="4">
    <source>
        <dbReference type="ARBA" id="ARBA00022679"/>
    </source>
</evidence>
<keyword evidence="2 10" id="KW-0132">Cell division</keyword>
<protein>
    <recommendedName>
        <fullName evidence="10">UDP-N-acetylglucosamine--N-acetylmuramyl-(pentapeptide) pyrophosphoryl-undecaprenol N-acetylglucosamine transferase</fullName>
        <ecNumber evidence="10">2.4.1.227</ecNumber>
    </recommendedName>
    <alternativeName>
        <fullName evidence="10">Undecaprenyl-PP-MurNAc-pentapeptide-UDPGlcNAc GlcNAc transferase</fullName>
    </alternativeName>
</protein>
<organism evidence="13 14">
    <name type="scientific">Candidatus Doudnabacteria bacterium RIFCSPHIGHO2_01_FULL_50_11</name>
    <dbReference type="NCBI Taxonomy" id="1817828"/>
    <lineage>
        <taxon>Bacteria</taxon>
        <taxon>Candidatus Doudnaibacteriota</taxon>
    </lineage>
</organism>
<evidence type="ECO:0000313" key="13">
    <source>
        <dbReference type="EMBL" id="OGE88196.1"/>
    </source>
</evidence>
<keyword evidence="5 10" id="KW-0133">Cell shape</keyword>
<comment type="caution">
    <text evidence="13">The sequence shown here is derived from an EMBL/GenBank/DDBJ whole genome shotgun (WGS) entry which is preliminary data.</text>
</comment>
<dbReference type="GO" id="GO:0005975">
    <property type="term" value="P:carbohydrate metabolic process"/>
    <property type="evidence" value="ECO:0007669"/>
    <property type="project" value="InterPro"/>
</dbReference>
<dbReference type="PANTHER" id="PTHR21015:SF27">
    <property type="entry name" value="UDP-N-ACETYLGLUCOSAMINE--N-ACETYLMURAMYL-(PENTAPEPTIDE) PYROPHOSPHORYL-UNDECAPRENOL N-ACETYLGLUCOSAMINE TRANSFERASE"/>
    <property type="match status" value="1"/>
</dbReference>